<keyword evidence="8" id="KW-0675">Receptor</keyword>
<feature type="domain" description="Leucine-rich repeat-containing N-terminal plant-type" evidence="11">
    <location>
        <begin position="47"/>
        <end position="82"/>
    </location>
</feature>
<keyword evidence="3" id="KW-0812">Transmembrane</keyword>
<evidence type="ECO:0000256" key="9">
    <source>
        <dbReference type="ARBA" id="ARBA00023180"/>
    </source>
</evidence>
<comment type="caution">
    <text evidence="12">The sequence shown here is derived from an EMBL/GenBank/DDBJ whole genome shotgun (WGS) entry which is preliminary data.</text>
</comment>
<dbReference type="InterPro" id="IPR046956">
    <property type="entry name" value="RLP23-like"/>
</dbReference>
<keyword evidence="9" id="KW-0325">Glycoprotein</keyword>
<dbReference type="EMBL" id="JARPOI010000003">
    <property type="protein sequence ID" value="KAJ9184966.1"/>
    <property type="molecule type" value="Genomic_DNA"/>
</dbReference>
<protein>
    <recommendedName>
        <fullName evidence="11">Leucine-rich repeat-containing N-terminal plant-type domain-containing protein</fullName>
    </recommendedName>
</protein>
<dbReference type="Pfam" id="PF08263">
    <property type="entry name" value="LRRNT_2"/>
    <property type="match status" value="1"/>
</dbReference>
<evidence type="ECO:0000259" key="11">
    <source>
        <dbReference type="Pfam" id="PF08263"/>
    </source>
</evidence>
<dbReference type="PANTHER" id="PTHR48063">
    <property type="entry name" value="LRR RECEPTOR-LIKE KINASE"/>
    <property type="match status" value="1"/>
</dbReference>
<keyword evidence="4 10" id="KW-0732">Signal</keyword>
<evidence type="ECO:0000256" key="3">
    <source>
        <dbReference type="ARBA" id="ARBA00022692"/>
    </source>
</evidence>
<dbReference type="Pfam" id="PF13855">
    <property type="entry name" value="LRR_8"/>
    <property type="match status" value="1"/>
</dbReference>
<keyword evidence="7" id="KW-0472">Membrane</keyword>
<dbReference type="InterPro" id="IPR013210">
    <property type="entry name" value="LRR_N_plant-typ"/>
</dbReference>
<name>A0ABQ9MXF2_HEVBR</name>
<evidence type="ECO:0000313" key="13">
    <source>
        <dbReference type="Proteomes" id="UP001174677"/>
    </source>
</evidence>
<dbReference type="SUPFAM" id="SSF52058">
    <property type="entry name" value="L domain-like"/>
    <property type="match status" value="1"/>
</dbReference>
<dbReference type="Gene3D" id="3.80.10.10">
    <property type="entry name" value="Ribonuclease Inhibitor"/>
    <property type="match status" value="1"/>
</dbReference>
<dbReference type="PANTHER" id="PTHR48063:SF29">
    <property type="entry name" value="LRR RECEPTOR-LIKE KINASE FAMILY PROTEIN"/>
    <property type="match status" value="1"/>
</dbReference>
<evidence type="ECO:0000256" key="6">
    <source>
        <dbReference type="ARBA" id="ARBA00022989"/>
    </source>
</evidence>
<evidence type="ECO:0000256" key="2">
    <source>
        <dbReference type="ARBA" id="ARBA00022614"/>
    </source>
</evidence>
<evidence type="ECO:0000313" key="12">
    <source>
        <dbReference type="EMBL" id="KAJ9184966.1"/>
    </source>
</evidence>
<dbReference type="InterPro" id="IPR032675">
    <property type="entry name" value="LRR_dom_sf"/>
</dbReference>
<keyword evidence="5" id="KW-0677">Repeat</keyword>
<keyword evidence="2" id="KW-0433">Leucine-rich repeat</keyword>
<evidence type="ECO:0000256" key="4">
    <source>
        <dbReference type="ARBA" id="ARBA00022729"/>
    </source>
</evidence>
<evidence type="ECO:0000256" key="8">
    <source>
        <dbReference type="ARBA" id="ARBA00023170"/>
    </source>
</evidence>
<dbReference type="Proteomes" id="UP001174677">
    <property type="component" value="Chromosome 3"/>
</dbReference>
<sequence length="206" mass="23440">MSKMSNSLQLFLILLSFYLSSMFDSLEATKLTSTSNNFTASPCFEVERNALIQFKNGLYDPLGWLSSWVGENCCQWKGVGCNSRTCNINSLNLKNPYNLQCPECLLSNTEFEAYKRSRLGGQINPSLVKLKYLSYLDLNNKNFQGIQIPNFIGSLKKLKCLNLSYMSLSGMVPSSLRNLSSLRYLDLYALSYRYEVVCTFLHFISL</sequence>
<dbReference type="InterPro" id="IPR001611">
    <property type="entry name" value="Leu-rich_rpt"/>
</dbReference>
<feature type="signal peptide" evidence="10">
    <location>
        <begin position="1"/>
        <end position="28"/>
    </location>
</feature>
<evidence type="ECO:0000256" key="5">
    <source>
        <dbReference type="ARBA" id="ARBA00022737"/>
    </source>
</evidence>
<reference evidence="12" key="1">
    <citation type="journal article" date="2023" name="Plant Biotechnol. J.">
        <title>Chromosome-level wild Hevea brasiliensis genome provides new tools for genomic-assisted breeding and valuable loci to elevate rubber yield.</title>
        <authorList>
            <person name="Cheng H."/>
            <person name="Song X."/>
            <person name="Hu Y."/>
            <person name="Wu T."/>
            <person name="Yang Q."/>
            <person name="An Z."/>
            <person name="Feng S."/>
            <person name="Deng Z."/>
            <person name="Wu W."/>
            <person name="Zeng X."/>
            <person name="Tu M."/>
            <person name="Wang X."/>
            <person name="Huang H."/>
        </authorList>
    </citation>
    <scope>NUCLEOTIDE SEQUENCE</scope>
    <source>
        <strain evidence="12">MT/VB/25A 57/8</strain>
    </source>
</reference>
<evidence type="ECO:0000256" key="7">
    <source>
        <dbReference type="ARBA" id="ARBA00023136"/>
    </source>
</evidence>
<feature type="chain" id="PRO_5046694687" description="Leucine-rich repeat-containing N-terminal plant-type domain-containing protein" evidence="10">
    <location>
        <begin position="29"/>
        <end position="206"/>
    </location>
</feature>
<accession>A0ABQ9MXF2</accession>
<evidence type="ECO:0000256" key="1">
    <source>
        <dbReference type="ARBA" id="ARBA00004479"/>
    </source>
</evidence>
<evidence type="ECO:0000256" key="10">
    <source>
        <dbReference type="SAM" id="SignalP"/>
    </source>
</evidence>
<keyword evidence="6" id="KW-1133">Transmembrane helix</keyword>
<organism evidence="12 13">
    <name type="scientific">Hevea brasiliensis</name>
    <name type="common">Para rubber tree</name>
    <name type="synonym">Siphonia brasiliensis</name>
    <dbReference type="NCBI Taxonomy" id="3981"/>
    <lineage>
        <taxon>Eukaryota</taxon>
        <taxon>Viridiplantae</taxon>
        <taxon>Streptophyta</taxon>
        <taxon>Embryophyta</taxon>
        <taxon>Tracheophyta</taxon>
        <taxon>Spermatophyta</taxon>
        <taxon>Magnoliopsida</taxon>
        <taxon>eudicotyledons</taxon>
        <taxon>Gunneridae</taxon>
        <taxon>Pentapetalae</taxon>
        <taxon>rosids</taxon>
        <taxon>fabids</taxon>
        <taxon>Malpighiales</taxon>
        <taxon>Euphorbiaceae</taxon>
        <taxon>Crotonoideae</taxon>
        <taxon>Micrandreae</taxon>
        <taxon>Hevea</taxon>
    </lineage>
</organism>
<proteinExistence type="predicted"/>
<keyword evidence="13" id="KW-1185">Reference proteome</keyword>
<comment type="subcellular location">
    <subcellularLocation>
        <location evidence="1">Membrane</location>
        <topology evidence="1">Single-pass type I membrane protein</topology>
    </subcellularLocation>
</comment>
<gene>
    <name evidence="12" type="ORF">P3X46_004650</name>
</gene>